<comment type="pathway">
    <text evidence="10 11">Cell wall biogenesis; peptidoglycan biosynthesis.</text>
</comment>
<dbReference type="InterPro" id="IPR005863">
    <property type="entry name" value="UDP-N-AcMur_synth"/>
</dbReference>
<evidence type="ECO:0000256" key="1">
    <source>
        <dbReference type="ARBA" id="ARBA00022490"/>
    </source>
</evidence>
<dbReference type="EMBL" id="CP000473">
    <property type="protein sequence ID" value="ABJ88226.1"/>
    <property type="molecule type" value="Genomic_DNA"/>
</dbReference>
<evidence type="ECO:0000256" key="6">
    <source>
        <dbReference type="ARBA" id="ARBA00022960"/>
    </source>
</evidence>
<name>Q01Q44_SOLUE</name>
<proteinExistence type="inferred from homology"/>
<dbReference type="HOGENOM" id="CLU_031507_4_0_0"/>
<dbReference type="AlphaFoldDB" id="Q01Q44"/>
<dbReference type="GO" id="GO:0008360">
    <property type="term" value="P:regulation of cell shape"/>
    <property type="evidence" value="ECO:0007669"/>
    <property type="project" value="UniProtKB-KW"/>
</dbReference>
<keyword evidence="6 10" id="KW-0133">Cell shape</keyword>
<dbReference type="PANTHER" id="PTHR43024">
    <property type="entry name" value="UDP-N-ACETYLMURAMOYL-TRIPEPTIDE--D-ALANYL-D-ALANINE LIGASE"/>
    <property type="match status" value="1"/>
</dbReference>
<dbReference type="GO" id="GO:0008766">
    <property type="term" value="F:UDP-N-acetylmuramoylalanyl-D-glutamyl-2,6-diaminopimelate-D-alanyl-D-alanine ligase activity"/>
    <property type="evidence" value="ECO:0007669"/>
    <property type="project" value="RHEA"/>
</dbReference>
<comment type="subcellular location">
    <subcellularLocation>
        <location evidence="10 11">Cytoplasm</location>
    </subcellularLocation>
</comment>
<evidence type="ECO:0000259" key="13">
    <source>
        <dbReference type="Pfam" id="PF08245"/>
    </source>
</evidence>
<evidence type="ECO:0000256" key="8">
    <source>
        <dbReference type="ARBA" id="ARBA00023306"/>
    </source>
</evidence>
<dbReference type="UniPathway" id="UPA00219"/>
<evidence type="ECO:0000256" key="4">
    <source>
        <dbReference type="ARBA" id="ARBA00022741"/>
    </source>
</evidence>
<dbReference type="GO" id="GO:0051301">
    <property type="term" value="P:cell division"/>
    <property type="evidence" value="ECO:0007669"/>
    <property type="project" value="UniProtKB-KW"/>
</dbReference>
<evidence type="ECO:0000256" key="11">
    <source>
        <dbReference type="RuleBase" id="RU004136"/>
    </source>
</evidence>
<evidence type="ECO:0000256" key="9">
    <source>
        <dbReference type="ARBA" id="ARBA00023316"/>
    </source>
</evidence>
<dbReference type="InterPro" id="IPR051046">
    <property type="entry name" value="MurCDEF_CellWall_CoF430Synth"/>
</dbReference>
<keyword evidence="8 10" id="KW-0131">Cell cycle</keyword>
<dbReference type="InterPro" id="IPR004101">
    <property type="entry name" value="Mur_ligase_C"/>
</dbReference>
<dbReference type="OrthoDB" id="9801978at2"/>
<feature type="domain" description="Mur ligase C-terminal" evidence="12">
    <location>
        <begin position="308"/>
        <end position="429"/>
    </location>
</feature>
<evidence type="ECO:0000256" key="7">
    <source>
        <dbReference type="ARBA" id="ARBA00022984"/>
    </source>
</evidence>
<dbReference type="FunCoup" id="Q01Q44">
    <property type="interactions" value="439"/>
</dbReference>
<dbReference type="InterPro" id="IPR036565">
    <property type="entry name" value="Mur-like_cat_sf"/>
</dbReference>
<evidence type="ECO:0000256" key="5">
    <source>
        <dbReference type="ARBA" id="ARBA00022840"/>
    </source>
</evidence>
<feature type="domain" description="Mur ligase central" evidence="13">
    <location>
        <begin position="103"/>
        <end position="285"/>
    </location>
</feature>
<dbReference type="eggNOG" id="COG0770">
    <property type="taxonomic scope" value="Bacteria"/>
</dbReference>
<accession>Q01Q44</accession>
<dbReference type="GO" id="GO:0047480">
    <property type="term" value="F:UDP-N-acetylmuramoyl-tripeptide-D-alanyl-D-alanine ligase activity"/>
    <property type="evidence" value="ECO:0007669"/>
    <property type="project" value="UniProtKB-UniRule"/>
</dbReference>
<dbReference type="NCBIfam" id="TIGR01143">
    <property type="entry name" value="murF"/>
    <property type="match status" value="1"/>
</dbReference>
<dbReference type="HAMAP" id="MF_02019">
    <property type="entry name" value="MurF"/>
    <property type="match status" value="1"/>
</dbReference>
<reference evidence="14" key="1">
    <citation type="submission" date="2006-10" db="EMBL/GenBank/DDBJ databases">
        <title>Complete sequence of Solibacter usitatus Ellin6076.</title>
        <authorList>
            <consortium name="US DOE Joint Genome Institute"/>
            <person name="Copeland A."/>
            <person name="Lucas S."/>
            <person name="Lapidus A."/>
            <person name="Barry K."/>
            <person name="Detter J.C."/>
            <person name="Glavina del Rio T."/>
            <person name="Hammon N."/>
            <person name="Israni S."/>
            <person name="Dalin E."/>
            <person name="Tice H."/>
            <person name="Pitluck S."/>
            <person name="Thompson L.S."/>
            <person name="Brettin T."/>
            <person name="Bruce D."/>
            <person name="Han C."/>
            <person name="Tapia R."/>
            <person name="Gilna P."/>
            <person name="Schmutz J."/>
            <person name="Larimer F."/>
            <person name="Land M."/>
            <person name="Hauser L."/>
            <person name="Kyrpides N."/>
            <person name="Mikhailova N."/>
            <person name="Janssen P.H."/>
            <person name="Kuske C.R."/>
            <person name="Richardson P."/>
        </authorList>
    </citation>
    <scope>NUCLEOTIDE SEQUENCE</scope>
    <source>
        <strain evidence="14">Ellin6076</strain>
    </source>
</reference>
<keyword evidence="5 10" id="KW-0067">ATP-binding</keyword>
<dbReference type="KEGG" id="sus:Acid_7315"/>
<dbReference type="SUPFAM" id="SSF63418">
    <property type="entry name" value="MurE/MurF N-terminal domain"/>
    <property type="match status" value="1"/>
</dbReference>
<dbReference type="InterPro" id="IPR036615">
    <property type="entry name" value="Mur_ligase_C_dom_sf"/>
</dbReference>
<sequence>MTLEIQTVARAIGASSEAAARSASGWSVDTRTQIAGDVYFALRGPNHDGHDFIAAAVEKRASALVVERAYGVPGELVVPDTLRALQNLGAWARRNWGGTVIGVTGSAGKTTTKDAIAHLLASEMPVGKTVGNFNNHVGVPLSLLRLPDGCRAGVIEMGMNHSGEIRELGAIARPEIGVVTNVGYAHVEFFDSIEGIALAKRELIEGLTPDGVAVLNADDPRVAGFSAVHPGRSITFGLSEHAEIRAEDVAAHAGGTRFRALGMEFETGLSGRHAVMNLLAAIAVATVFGIAPARMRDAVASFAAGKMRGERTEHNGIVIWNDCYNSNPEAAQSMIDVLRETPARRRIAVLGEMLELGHAADELHRQVGRYAAEHGVDLLIGVRGAARAMVESAARAGLDARFFEDPAEAGDRARELAHAGDAVLFKGSRGVKVEKALERFTA</sequence>
<evidence type="ECO:0000256" key="2">
    <source>
        <dbReference type="ARBA" id="ARBA00022598"/>
    </source>
</evidence>
<keyword evidence="7 10" id="KW-0573">Peptidoglycan synthesis</keyword>
<dbReference type="EC" id="6.3.2.10" evidence="10 11"/>
<comment type="function">
    <text evidence="10 11">Involved in cell wall formation. Catalyzes the final step in the synthesis of UDP-N-acetylmuramoyl-pentapeptide, the precursor of murein.</text>
</comment>
<dbReference type="STRING" id="234267.Acid_7315"/>
<gene>
    <name evidence="10" type="primary">murF</name>
    <name evidence="14" type="ordered locus">Acid_7315</name>
</gene>
<keyword evidence="3 10" id="KW-0132">Cell division</keyword>
<keyword evidence="2 10" id="KW-0436">Ligase</keyword>
<dbReference type="Gene3D" id="3.90.190.20">
    <property type="entry name" value="Mur ligase, C-terminal domain"/>
    <property type="match status" value="1"/>
</dbReference>
<keyword evidence="4 10" id="KW-0547">Nucleotide-binding</keyword>
<protein>
    <recommendedName>
        <fullName evidence="10 11">UDP-N-acetylmuramoyl-tripeptide--D-alanyl-D-alanine ligase</fullName>
        <ecNumber evidence="10 11">6.3.2.10</ecNumber>
    </recommendedName>
    <alternativeName>
        <fullName evidence="10">D-alanyl-D-alanine-adding enzyme</fullName>
    </alternativeName>
</protein>
<dbReference type="GO" id="GO:0009252">
    <property type="term" value="P:peptidoglycan biosynthetic process"/>
    <property type="evidence" value="ECO:0007669"/>
    <property type="project" value="UniProtKB-UniRule"/>
</dbReference>
<dbReference type="GO" id="GO:0005524">
    <property type="term" value="F:ATP binding"/>
    <property type="evidence" value="ECO:0007669"/>
    <property type="project" value="UniProtKB-UniRule"/>
</dbReference>
<dbReference type="InterPro" id="IPR035911">
    <property type="entry name" value="MurE/MurF_N"/>
</dbReference>
<dbReference type="Gene3D" id="3.40.1390.10">
    <property type="entry name" value="MurE/MurF, N-terminal domain"/>
    <property type="match status" value="1"/>
</dbReference>
<dbReference type="Pfam" id="PF02875">
    <property type="entry name" value="Mur_ligase_C"/>
    <property type="match status" value="1"/>
</dbReference>
<dbReference type="SUPFAM" id="SSF53623">
    <property type="entry name" value="MurD-like peptide ligases, catalytic domain"/>
    <property type="match status" value="1"/>
</dbReference>
<evidence type="ECO:0000256" key="10">
    <source>
        <dbReference type="HAMAP-Rule" id="MF_02019"/>
    </source>
</evidence>
<organism evidence="14">
    <name type="scientific">Solibacter usitatus (strain Ellin6076)</name>
    <dbReference type="NCBI Taxonomy" id="234267"/>
    <lineage>
        <taxon>Bacteria</taxon>
        <taxon>Pseudomonadati</taxon>
        <taxon>Acidobacteriota</taxon>
        <taxon>Terriglobia</taxon>
        <taxon>Bryobacterales</taxon>
        <taxon>Solibacteraceae</taxon>
        <taxon>Candidatus Solibacter</taxon>
    </lineage>
</organism>
<dbReference type="InParanoid" id="Q01Q44"/>
<dbReference type="PANTHER" id="PTHR43024:SF1">
    <property type="entry name" value="UDP-N-ACETYLMURAMOYL-TRIPEPTIDE--D-ALANYL-D-ALANINE LIGASE"/>
    <property type="match status" value="1"/>
</dbReference>
<evidence type="ECO:0000256" key="3">
    <source>
        <dbReference type="ARBA" id="ARBA00022618"/>
    </source>
</evidence>
<keyword evidence="9 10" id="KW-0961">Cell wall biogenesis/degradation</keyword>
<keyword evidence="1 10" id="KW-0963">Cytoplasm</keyword>
<dbReference type="SUPFAM" id="SSF53244">
    <property type="entry name" value="MurD-like peptide ligases, peptide-binding domain"/>
    <property type="match status" value="1"/>
</dbReference>
<feature type="binding site" evidence="10">
    <location>
        <begin position="105"/>
        <end position="111"/>
    </location>
    <ligand>
        <name>ATP</name>
        <dbReference type="ChEBI" id="CHEBI:30616"/>
    </ligand>
</feature>
<dbReference type="GO" id="GO:0005737">
    <property type="term" value="C:cytoplasm"/>
    <property type="evidence" value="ECO:0007669"/>
    <property type="project" value="UniProtKB-SubCell"/>
</dbReference>
<comment type="catalytic activity">
    <reaction evidence="10 11">
        <text>D-alanyl-D-alanine + UDP-N-acetyl-alpha-D-muramoyl-L-alanyl-gamma-D-glutamyl-meso-2,6-diaminopimelate + ATP = UDP-N-acetyl-alpha-D-muramoyl-L-alanyl-gamma-D-glutamyl-meso-2,6-diaminopimeloyl-D-alanyl-D-alanine + ADP + phosphate + H(+)</text>
        <dbReference type="Rhea" id="RHEA:28374"/>
        <dbReference type="ChEBI" id="CHEBI:15378"/>
        <dbReference type="ChEBI" id="CHEBI:30616"/>
        <dbReference type="ChEBI" id="CHEBI:43474"/>
        <dbReference type="ChEBI" id="CHEBI:57822"/>
        <dbReference type="ChEBI" id="CHEBI:61386"/>
        <dbReference type="ChEBI" id="CHEBI:83905"/>
        <dbReference type="ChEBI" id="CHEBI:456216"/>
        <dbReference type="EC" id="6.3.2.10"/>
    </reaction>
</comment>
<dbReference type="Pfam" id="PF08245">
    <property type="entry name" value="Mur_ligase_M"/>
    <property type="match status" value="1"/>
</dbReference>
<dbReference type="GO" id="GO:0071555">
    <property type="term" value="P:cell wall organization"/>
    <property type="evidence" value="ECO:0007669"/>
    <property type="project" value="UniProtKB-KW"/>
</dbReference>
<dbReference type="InterPro" id="IPR013221">
    <property type="entry name" value="Mur_ligase_cen"/>
</dbReference>
<evidence type="ECO:0000259" key="12">
    <source>
        <dbReference type="Pfam" id="PF02875"/>
    </source>
</evidence>
<comment type="similarity">
    <text evidence="10">Belongs to the MurCDEF family. MurF subfamily.</text>
</comment>
<evidence type="ECO:0000313" key="14">
    <source>
        <dbReference type="EMBL" id="ABJ88226.1"/>
    </source>
</evidence>
<dbReference type="Gene3D" id="3.40.1190.10">
    <property type="entry name" value="Mur-like, catalytic domain"/>
    <property type="match status" value="1"/>
</dbReference>